<organism evidence="4 5">
    <name type="scientific">Prymnesium parvum</name>
    <name type="common">Toxic golden alga</name>
    <dbReference type="NCBI Taxonomy" id="97485"/>
    <lineage>
        <taxon>Eukaryota</taxon>
        <taxon>Haptista</taxon>
        <taxon>Haptophyta</taxon>
        <taxon>Prymnesiophyceae</taxon>
        <taxon>Prymnesiales</taxon>
        <taxon>Prymnesiaceae</taxon>
        <taxon>Prymnesium</taxon>
    </lineage>
</organism>
<name>A0AB34JTA4_PRYPA</name>
<dbReference type="Proteomes" id="UP001515480">
    <property type="component" value="Unassembled WGS sequence"/>
</dbReference>
<keyword evidence="2" id="KW-0472">Membrane</keyword>
<dbReference type="EMBL" id="JBGBPQ010000004">
    <property type="protein sequence ID" value="KAL1525464.1"/>
    <property type="molecule type" value="Genomic_DNA"/>
</dbReference>
<sequence>MLALALFACGLSRSHAAVAHVGVRPAVSRGAHAARGPLPSDRPPRSSLVAMRDEETPLPPARDAPPPPRDAPPPPRDAPPPGEPDLFVPALVAVSFGGYALIVLYDIFFGNGLCGLTVQCATSPWG</sequence>
<keyword evidence="2" id="KW-1133">Transmembrane helix</keyword>
<feature type="compositionally biased region" description="Pro residues" evidence="1">
    <location>
        <begin position="57"/>
        <end position="83"/>
    </location>
</feature>
<proteinExistence type="predicted"/>
<feature type="signal peptide" evidence="3">
    <location>
        <begin position="1"/>
        <end position="16"/>
    </location>
</feature>
<evidence type="ECO:0000256" key="2">
    <source>
        <dbReference type="SAM" id="Phobius"/>
    </source>
</evidence>
<evidence type="ECO:0000313" key="5">
    <source>
        <dbReference type="Proteomes" id="UP001515480"/>
    </source>
</evidence>
<gene>
    <name evidence="4" type="ORF">AB1Y20_020321</name>
</gene>
<feature type="chain" id="PRO_5044274118" evidence="3">
    <location>
        <begin position="17"/>
        <end position="126"/>
    </location>
</feature>
<evidence type="ECO:0000256" key="1">
    <source>
        <dbReference type="SAM" id="MobiDB-lite"/>
    </source>
</evidence>
<evidence type="ECO:0000313" key="4">
    <source>
        <dbReference type="EMBL" id="KAL1525464.1"/>
    </source>
</evidence>
<reference evidence="4 5" key="1">
    <citation type="journal article" date="2024" name="Science">
        <title>Giant polyketide synthase enzymes in the biosynthesis of giant marine polyether toxins.</title>
        <authorList>
            <person name="Fallon T.R."/>
            <person name="Shende V.V."/>
            <person name="Wierzbicki I.H."/>
            <person name="Pendleton A.L."/>
            <person name="Watervoot N.F."/>
            <person name="Auber R.P."/>
            <person name="Gonzalez D.J."/>
            <person name="Wisecaver J.H."/>
            <person name="Moore B.S."/>
        </authorList>
    </citation>
    <scope>NUCLEOTIDE SEQUENCE [LARGE SCALE GENOMIC DNA]</scope>
    <source>
        <strain evidence="4 5">12B1</strain>
    </source>
</reference>
<feature type="transmembrane region" description="Helical" evidence="2">
    <location>
        <begin position="86"/>
        <end position="108"/>
    </location>
</feature>
<keyword evidence="5" id="KW-1185">Reference proteome</keyword>
<evidence type="ECO:0000256" key="3">
    <source>
        <dbReference type="SAM" id="SignalP"/>
    </source>
</evidence>
<accession>A0AB34JTA4</accession>
<comment type="caution">
    <text evidence="4">The sequence shown here is derived from an EMBL/GenBank/DDBJ whole genome shotgun (WGS) entry which is preliminary data.</text>
</comment>
<protein>
    <submittedName>
        <fullName evidence="4">Uncharacterized protein</fullName>
    </submittedName>
</protein>
<keyword evidence="2" id="KW-0812">Transmembrane</keyword>
<keyword evidence="3" id="KW-0732">Signal</keyword>
<feature type="region of interest" description="Disordered" evidence="1">
    <location>
        <begin position="30"/>
        <end position="84"/>
    </location>
</feature>
<dbReference type="AlphaFoldDB" id="A0AB34JTA4"/>